<proteinExistence type="inferred from homology"/>
<feature type="domain" description="Peptidoglycan recognition protein family" evidence="6">
    <location>
        <begin position="197"/>
        <end position="341"/>
    </location>
</feature>
<dbReference type="EMBL" id="KQ980658">
    <property type="protein sequence ID" value="KYN14761.1"/>
    <property type="molecule type" value="Genomic_DNA"/>
</dbReference>
<keyword evidence="4" id="KW-0732">Signal</keyword>
<dbReference type="InterPro" id="IPR006619">
    <property type="entry name" value="PGRP_domain_met/bac"/>
</dbReference>
<dbReference type="Pfam" id="PF01510">
    <property type="entry name" value="Amidase_2"/>
    <property type="match status" value="2"/>
</dbReference>
<dbReference type="PANTHER" id="PTHR11022">
    <property type="entry name" value="PEPTIDOGLYCAN RECOGNITION PROTEIN"/>
    <property type="match status" value="1"/>
</dbReference>
<gene>
    <name evidence="7" type="ORF">ALC57_13037</name>
</gene>
<keyword evidence="8" id="KW-1185">Reference proteome</keyword>
<dbReference type="GO" id="GO:0008745">
    <property type="term" value="F:N-acetylmuramoyl-L-alanine amidase activity"/>
    <property type="evidence" value="ECO:0007669"/>
    <property type="project" value="InterPro"/>
</dbReference>
<accession>A0A151J022</accession>
<dbReference type="InterPro" id="IPR015510">
    <property type="entry name" value="PGRP"/>
</dbReference>
<feature type="domain" description="N-acetylmuramoyl-L-alanine amidase" evidence="5">
    <location>
        <begin position="212"/>
        <end position="347"/>
    </location>
</feature>
<dbReference type="PANTHER" id="PTHR11022:SF41">
    <property type="entry name" value="PEPTIDOGLYCAN-RECOGNITION PROTEIN LC-RELATED"/>
    <property type="match status" value="1"/>
</dbReference>
<evidence type="ECO:0000256" key="2">
    <source>
        <dbReference type="ARBA" id="ARBA00022588"/>
    </source>
</evidence>
<evidence type="ECO:0000313" key="7">
    <source>
        <dbReference type="EMBL" id="KYN14761.1"/>
    </source>
</evidence>
<evidence type="ECO:0000256" key="3">
    <source>
        <dbReference type="ARBA" id="ARBA00022859"/>
    </source>
</evidence>
<sequence>MRLSSYYIHLSALYVLLFGFLEHAVLAIPIDNTNFINATESRCPECPRIVSRKEWNARKRLHFEIMPIKPAPYVVVHHGGIPRYCRDQETCSDIVRAYQDLHLDQRGWYDIGYNFVIGEDGNVYEGRGWDYIGAHAIGYNTQSIGICIIGDFTDFLPDEIALKTLNKLIAYGVSLGKIRKNYNVIGHRQVRDTEYSPNIISRTEWGARKPKSSSPNLKLKPAPYVIIHHSVGSGCETQAVCQLKVRQFQNMHMDKRGWNDIGYNFLVGEDGNVYEGRGWSKKGAHSVPFNNKSIGICIIGDYRNRTPNAAAVQAVTNLIAHGVESNEIKSDYKLLGHRQTWPTECPGNSLYTMIKSWPHWSESQ</sequence>
<feature type="domain" description="N-acetylmuramoyl-L-alanine amidase" evidence="5">
    <location>
        <begin position="58"/>
        <end position="198"/>
    </location>
</feature>
<protein>
    <submittedName>
        <fullName evidence="7">Peptidoglycan recognition protein 3</fullName>
    </submittedName>
</protein>
<evidence type="ECO:0000256" key="4">
    <source>
        <dbReference type="SAM" id="SignalP"/>
    </source>
</evidence>
<feature type="signal peptide" evidence="4">
    <location>
        <begin position="1"/>
        <end position="27"/>
    </location>
</feature>
<dbReference type="GO" id="GO:0009253">
    <property type="term" value="P:peptidoglycan catabolic process"/>
    <property type="evidence" value="ECO:0007669"/>
    <property type="project" value="InterPro"/>
</dbReference>
<evidence type="ECO:0000259" key="5">
    <source>
        <dbReference type="SMART" id="SM00644"/>
    </source>
</evidence>
<evidence type="ECO:0000313" key="8">
    <source>
        <dbReference type="Proteomes" id="UP000078492"/>
    </source>
</evidence>
<dbReference type="Gene3D" id="3.40.80.10">
    <property type="entry name" value="Peptidoglycan recognition protein-like"/>
    <property type="match status" value="2"/>
</dbReference>
<dbReference type="GO" id="GO:0045087">
    <property type="term" value="P:innate immune response"/>
    <property type="evidence" value="ECO:0007669"/>
    <property type="project" value="UniProtKB-KW"/>
</dbReference>
<organism evidence="7 8">
    <name type="scientific">Trachymyrmex cornetzi</name>
    <dbReference type="NCBI Taxonomy" id="471704"/>
    <lineage>
        <taxon>Eukaryota</taxon>
        <taxon>Metazoa</taxon>
        <taxon>Ecdysozoa</taxon>
        <taxon>Arthropoda</taxon>
        <taxon>Hexapoda</taxon>
        <taxon>Insecta</taxon>
        <taxon>Pterygota</taxon>
        <taxon>Neoptera</taxon>
        <taxon>Endopterygota</taxon>
        <taxon>Hymenoptera</taxon>
        <taxon>Apocrita</taxon>
        <taxon>Aculeata</taxon>
        <taxon>Formicoidea</taxon>
        <taxon>Formicidae</taxon>
        <taxon>Myrmicinae</taxon>
        <taxon>Trachymyrmex</taxon>
    </lineage>
</organism>
<dbReference type="STRING" id="471704.A0A151J022"/>
<dbReference type="Proteomes" id="UP000078492">
    <property type="component" value="Unassembled WGS sequence"/>
</dbReference>
<dbReference type="SMART" id="SM00701">
    <property type="entry name" value="PGRP"/>
    <property type="match status" value="2"/>
</dbReference>
<dbReference type="InterPro" id="IPR002502">
    <property type="entry name" value="Amidase_domain"/>
</dbReference>
<evidence type="ECO:0000256" key="1">
    <source>
        <dbReference type="ARBA" id="ARBA00007553"/>
    </source>
</evidence>
<dbReference type="FunFam" id="3.40.80.10:FF:000001">
    <property type="entry name" value="Peptidoglycan recognition protein 1"/>
    <property type="match status" value="2"/>
</dbReference>
<dbReference type="SMART" id="SM00644">
    <property type="entry name" value="Ami_2"/>
    <property type="match status" value="2"/>
</dbReference>
<comment type="similarity">
    <text evidence="1">Belongs to the N-acetylmuramoyl-L-alanine amidase 2 family.</text>
</comment>
<dbReference type="SUPFAM" id="SSF55846">
    <property type="entry name" value="N-acetylmuramoyl-L-alanine amidase-like"/>
    <property type="match status" value="2"/>
</dbReference>
<feature type="domain" description="Peptidoglycan recognition protein family" evidence="6">
    <location>
        <begin position="47"/>
        <end position="191"/>
    </location>
</feature>
<reference evidence="7 8" key="1">
    <citation type="submission" date="2015-09" db="EMBL/GenBank/DDBJ databases">
        <title>Trachymyrmex cornetzi WGS genome.</title>
        <authorList>
            <person name="Nygaard S."/>
            <person name="Hu H."/>
            <person name="Boomsma J."/>
            <person name="Zhang G."/>
        </authorList>
    </citation>
    <scope>NUCLEOTIDE SEQUENCE [LARGE SCALE GENOMIC DNA]</scope>
    <source>
        <strain evidence="7">Tcor2-1</strain>
        <tissue evidence="7">Whole body</tissue>
    </source>
</reference>
<name>A0A151J022_9HYME</name>
<dbReference type="AlphaFoldDB" id="A0A151J022"/>
<dbReference type="InterPro" id="IPR036505">
    <property type="entry name" value="Amidase/PGRP_sf"/>
</dbReference>
<keyword evidence="2" id="KW-0399">Innate immunity</keyword>
<feature type="chain" id="PRO_5007582392" evidence="4">
    <location>
        <begin position="28"/>
        <end position="364"/>
    </location>
</feature>
<evidence type="ECO:0000259" key="6">
    <source>
        <dbReference type="SMART" id="SM00701"/>
    </source>
</evidence>
<dbReference type="CDD" id="cd06583">
    <property type="entry name" value="PGRP"/>
    <property type="match status" value="2"/>
</dbReference>
<dbReference type="GO" id="GO:0008270">
    <property type="term" value="F:zinc ion binding"/>
    <property type="evidence" value="ECO:0007669"/>
    <property type="project" value="InterPro"/>
</dbReference>
<keyword evidence="3" id="KW-0391">Immunity</keyword>